<dbReference type="EMBL" id="JAAMPC010000006">
    <property type="protein sequence ID" value="KAG2307421.1"/>
    <property type="molecule type" value="Genomic_DNA"/>
</dbReference>
<keyword evidence="2" id="KW-0539">Nucleus</keyword>
<dbReference type="AlphaFoldDB" id="A0A8X7SIY5"/>
<evidence type="ECO:0000256" key="1">
    <source>
        <dbReference type="ARBA" id="ARBA00004123"/>
    </source>
</evidence>
<dbReference type="PANTHER" id="PTHR10252">
    <property type="entry name" value="HISTONE-LIKE TRANSCRIPTION FACTOR CCAAT-RELATED"/>
    <property type="match status" value="1"/>
</dbReference>
<dbReference type="PANTHER" id="PTHR10252:SF124">
    <property type="entry name" value="NUCLEAR TRANSCRIPTION FACTOR Y SUBUNIT C-10"/>
    <property type="match status" value="1"/>
</dbReference>
<comment type="subcellular location">
    <subcellularLocation>
        <location evidence="1">Nucleus</location>
    </subcellularLocation>
</comment>
<dbReference type="Pfam" id="PF00808">
    <property type="entry name" value="CBFD_NFYB_HMF"/>
    <property type="match status" value="1"/>
</dbReference>
<evidence type="ECO:0000259" key="3">
    <source>
        <dbReference type="Pfam" id="PF00808"/>
    </source>
</evidence>
<comment type="caution">
    <text evidence="4">The sequence shown here is derived from an EMBL/GenBank/DDBJ whole genome shotgun (WGS) entry which is preliminary data.</text>
</comment>
<dbReference type="Gene3D" id="1.10.20.10">
    <property type="entry name" value="Histone, subunit A"/>
    <property type="match status" value="1"/>
</dbReference>
<dbReference type="InterPro" id="IPR003958">
    <property type="entry name" value="CBFA_NFYB_domain"/>
</dbReference>
<dbReference type="CDD" id="cd22908">
    <property type="entry name" value="HFD_NFYC-like"/>
    <property type="match status" value="1"/>
</dbReference>
<evidence type="ECO:0000256" key="2">
    <source>
        <dbReference type="ARBA" id="ARBA00023242"/>
    </source>
</evidence>
<accession>A0A8X7SIY5</accession>
<gene>
    <name evidence="4" type="ORF">Bca52824_027169</name>
</gene>
<dbReference type="SUPFAM" id="SSF47113">
    <property type="entry name" value="Histone-fold"/>
    <property type="match status" value="1"/>
</dbReference>
<dbReference type="GO" id="GO:0046982">
    <property type="term" value="F:protein heterodimerization activity"/>
    <property type="evidence" value="ECO:0007669"/>
    <property type="project" value="InterPro"/>
</dbReference>
<evidence type="ECO:0000313" key="5">
    <source>
        <dbReference type="Proteomes" id="UP000886595"/>
    </source>
</evidence>
<evidence type="ECO:0000313" key="4">
    <source>
        <dbReference type="EMBL" id="KAG2307421.1"/>
    </source>
</evidence>
<name>A0A8X7SIY5_BRACI</name>
<dbReference type="InterPro" id="IPR009072">
    <property type="entry name" value="Histone-fold"/>
</dbReference>
<dbReference type="Proteomes" id="UP000886595">
    <property type="component" value="Unassembled WGS sequence"/>
</dbReference>
<protein>
    <recommendedName>
        <fullName evidence="3">Transcription factor CBF/NF-Y/archaeal histone domain-containing protein</fullName>
    </recommendedName>
</protein>
<dbReference type="OrthoDB" id="1272441at2759"/>
<sequence length="218" mass="24855">MKRSIVASSSQLPNPSVKASRIRMEPVAPYSRSMMEMPYYTSTKNIEALSSLEAVLKVFWDNQWDQLQYFTGFNCCLALSRVKKILKSDLKVRISRDAPALFSKACEYLILELSLRAWMHTQSCTRQIIQRCDVFHAVKNSETHCFLINLVPFGPYCAIHQGVLEHAEPEEVLPPAKMILPDMNVAIDMNQMEQENLIAKPFSDHKGFDLNSISRAVN</sequence>
<reference evidence="4 5" key="1">
    <citation type="submission" date="2020-02" db="EMBL/GenBank/DDBJ databases">
        <authorList>
            <person name="Ma Q."/>
            <person name="Huang Y."/>
            <person name="Song X."/>
            <person name="Pei D."/>
        </authorList>
    </citation>
    <scope>NUCLEOTIDE SEQUENCE [LARGE SCALE GENOMIC DNA]</scope>
    <source>
        <strain evidence="4">Sxm20200214</strain>
        <tissue evidence="4">Leaf</tissue>
    </source>
</reference>
<dbReference type="GO" id="GO:0006355">
    <property type="term" value="P:regulation of DNA-templated transcription"/>
    <property type="evidence" value="ECO:0007669"/>
    <property type="project" value="TreeGrafter"/>
</dbReference>
<dbReference type="GO" id="GO:0000976">
    <property type="term" value="F:transcription cis-regulatory region binding"/>
    <property type="evidence" value="ECO:0007669"/>
    <property type="project" value="TreeGrafter"/>
</dbReference>
<proteinExistence type="predicted"/>
<organism evidence="4 5">
    <name type="scientific">Brassica carinata</name>
    <name type="common">Ethiopian mustard</name>
    <name type="synonym">Abyssinian cabbage</name>
    <dbReference type="NCBI Taxonomy" id="52824"/>
    <lineage>
        <taxon>Eukaryota</taxon>
        <taxon>Viridiplantae</taxon>
        <taxon>Streptophyta</taxon>
        <taxon>Embryophyta</taxon>
        <taxon>Tracheophyta</taxon>
        <taxon>Spermatophyta</taxon>
        <taxon>Magnoliopsida</taxon>
        <taxon>eudicotyledons</taxon>
        <taxon>Gunneridae</taxon>
        <taxon>Pentapetalae</taxon>
        <taxon>rosids</taxon>
        <taxon>malvids</taxon>
        <taxon>Brassicales</taxon>
        <taxon>Brassicaceae</taxon>
        <taxon>Brassiceae</taxon>
        <taxon>Brassica</taxon>
    </lineage>
</organism>
<dbReference type="GO" id="GO:0005634">
    <property type="term" value="C:nucleus"/>
    <property type="evidence" value="ECO:0007669"/>
    <property type="project" value="UniProtKB-SubCell"/>
</dbReference>
<dbReference type="InterPro" id="IPR050568">
    <property type="entry name" value="Transcr_DNA_Rep_Reg"/>
</dbReference>
<keyword evidence="5" id="KW-1185">Reference proteome</keyword>
<feature type="domain" description="Transcription factor CBF/NF-Y/archaeal histone" evidence="3">
    <location>
        <begin position="79"/>
        <end position="138"/>
    </location>
</feature>